<accession>A0ABW5S802</accession>
<feature type="transmembrane region" description="Helical" evidence="1">
    <location>
        <begin position="54"/>
        <end position="76"/>
    </location>
</feature>
<organism evidence="2 3">
    <name type="scientific">Sporolactobacillus shoreicorticis</name>
    <dbReference type="NCBI Taxonomy" id="1923877"/>
    <lineage>
        <taxon>Bacteria</taxon>
        <taxon>Bacillati</taxon>
        <taxon>Bacillota</taxon>
        <taxon>Bacilli</taxon>
        <taxon>Bacillales</taxon>
        <taxon>Sporolactobacillaceae</taxon>
        <taxon>Sporolactobacillus</taxon>
    </lineage>
</organism>
<evidence type="ECO:0000313" key="2">
    <source>
        <dbReference type="EMBL" id="MFD2695791.1"/>
    </source>
</evidence>
<comment type="caution">
    <text evidence="2">The sequence shown here is derived from an EMBL/GenBank/DDBJ whole genome shotgun (WGS) entry which is preliminary data.</text>
</comment>
<name>A0ABW5S802_9BACL</name>
<dbReference type="RefSeq" id="WP_253061611.1">
    <property type="nucleotide sequence ID" value="NZ_JAMXWM010000009.1"/>
</dbReference>
<evidence type="ECO:0000313" key="3">
    <source>
        <dbReference type="Proteomes" id="UP001597399"/>
    </source>
</evidence>
<keyword evidence="1" id="KW-0812">Transmembrane</keyword>
<keyword evidence="1" id="KW-0472">Membrane</keyword>
<evidence type="ECO:0000256" key="1">
    <source>
        <dbReference type="SAM" id="Phobius"/>
    </source>
</evidence>
<protein>
    <submittedName>
        <fullName evidence="2">Uncharacterized protein</fullName>
    </submittedName>
</protein>
<keyword evidence="3" id="KW-1185">Reference proteome</keyword>
<feature type="transmembrane region" description="Helical" evidence="1">
    <location>
        <begin position="113"/>
        <end position="132"/>
    </location>
</feature>
<reference evidence="3" key="1">
    <citation type="journal article" date="2019" name="Int. J. Syst. Evol. Microbiol.">
        <title>The Global Catalogue of Microorganisms (GCM) 10K type strain sequencing project: providing services to taxonomists for standard genome sequencing and annotation.</title>
        <authorList>
            <consortium name="The Broad Institute Genomics Platform"/>
            <consortium name="The Broad Institute Genome Sequencing Center for Infectious Disease"/>
            <person name="Wu L."/>
            <person name="Ma J."/>
        </authorList>
    </citation>
    <scope>NUCLEOTIDE SEQUENCE [LARGE SCALE GENOMIC DNA]</scope>
    <source>
        <strain evidence="3">TISTR 2466</strain>
    </source>
</reference>
<dbReference type="Proteomes" id="UP001597399">
    <property type="component" value="Unassembled WGS sequence"/>
</dbReference>
<sequence>MASVYKAIKNFFSFQEDLDPTDPYAKMPPVSFFLFTVFEADLINPFSLIGKGAILFDFILPFAFLILSYLHLCLINRNKYKVLLGLHCLYRLQVMAIPFSLVIFIFFSHKNVINMLYELFFVLIMSIIAFHAKFEYKKRKK</sequence>
<proteinExistence type="predicted"/>
<gene>
    <name evidence="2" type="ORF">ACFSUE_19490</name>
</gene>
<dbReference type="EMBL" id="JBHUMQ010000054">
    <property type="protein sequence ID" value="MFD2695791.1"/>
    <property type="molecule type" value="Genomic_DNA"/>
</dbReference>
<feature type="transmembrane region" description="Helical" evidence="1">
    <location>
        <begin position="88"/>
        <end position="107"/>
    </location>
</feature>
<keyword evidence="1" id="KW-1133">Transmembrane helix</keyword>